<evidence type="ECO:0000313" key="3">
    <source>
        <dbReference type="Proteomes" id="UP001165122"/>
    </source>
</evidence>
<accession>A0A9W7FT37</accession>
<reference evidence="3" key="1">
    <citation type="journal article" date="2023" name="Commun. Biol.">
        <title>Genome analysis of Parmales, the sister group of diatoms, reveals the evolutionary specialization of diatoms from phago-mixotrophs to photoautotrophs.</title>
        <authorList>
            <person name="Ban H."/>
            <person name="Sato S."/>
            <person name="Yoshikawa S."/>
            <person name="Yamada K."/>
            <person name="Nakamura Y."/>
            <person name="Ichinomiya M."/>
            <person name="Sato N."/>
            <person name="Blanc-Mathieu R."/>
            <person name="Endo H."/>
            <person name="Kuwata A."/>
            <person name="Ogata H."/>
        </authorList>
    </citation>
    <scope>NUCLEOTIDE SEQUENCE [LARGE SCALE GENOMIC DNA]</scope>
    <source>
        <strain evidence="3">NIES 3700</strain>
    </source>
</reference>
<dbReference type="AlphaFoldDB" id="A0A9W7FT37"/>
<organism evidence="2 3">
    <name type="scientific">Triparma laevis f. longispina</name>
    <dbReference type="NCBI Taxonomy" id="1714387"/>
    <lineage>
        <taxon>Eukaryota</taxon>
        <taxon>Sar</taxon>
        <taxon>Stramenopiles</taxon>
        <taxon>Ochrophyta</taxon>
        <taxon>Bolidophyceae</taxon>
        <taxon>Parmales</taxon>
        <taxon>Triparmaceae</taxon>
        <taxon>Triparma</taxon>
    </lineage>
</organism>
<evidence type="ECO:0000313" key="2">
    <source>
        <dbReference type="EMBL" id="GMI17744.1"/>
    </source>
</evidence>
<feature type="compositionally biased region" description="Basic and acidic residues" evidence="1">
    <location>
        <begin position="125"/>
        <end position="140"/>
    </location>
</feature>
<comment type="caution">
    <text evidence="2">The sequence shown here is derived from an EMBL/GenBank/DDBJ whole genome shotgun (WGS) entry which is preliminary data.</text>
</comment>
<proteinExistence type="predicted"/>
<protein>
    <submittedName>
        <fullName evidence="2">Uncharacterized protein</fullName>
    </submittedName>
</protein>
<dbReference type="EMBL" id="BRXW01000304">
    <property type="protein sequence ID" value="GMI17744.1"/>
    <property type="molecule type" value="Genomic_DNA"/>
</dbReference>
<keyword evidence="3" id="KW-1185">Reference proteome</keyword>
<sequence length="273" mass="30820">MDHPTTTTSARIIREPQNKFIPHDTFGATLHLSFAQTERQHNSQQQYELTSTDKHAQYSTYAAWKQKSQQLAPPLDLDKLAKYQSLHSGEHKSYFELTPYSTCSTPTSDDLTSFIQNRTIRSDPVPKHRLIPESDPDRPTAKPAIPGYSGHRQGQICRELVRPVPPNGEEDVLRQDLAVNSSANLKIGYDFSTYAPRPWGSSTSQSYLSESAKLAKRPKFQFTEKAFRRSSSDFVKHGMLSLKFARAKNNESVMLKKSAPKTKFGSSSPSNWN</sequence>
<feature type="region of interest" description="Disordered" evidence="1">
    <location>
        <begin position="125"/>
        <end position="152"/>
    </location>
</feature>
<evidence type="ECO:0000256" key="1">
    <source>
        <dbReference type="SAM" id="MobiDB-lite"/>
    </source>
</evidence>
<name>A0A9W7FT37_9STRA</name>
<dbReference type="OrthoDB" id="198153at2759"/>
<dbReference type="Proteomes" id="UP001165122">
    <property type="component" value="Unassembled WGS sequence"/>
</dbReference>
<gene>
    <name evidence="2" type="ORF">TrLO_g14846</name>
</gene>